<protein>
    <submittedName>
        <fullName evidence="2">YHS domain-containing (Seleno)protein</fullName>
    </submittedName>
</protein>
<name>A0ABT8LEE1_9BACT</name>
<evidence type="ECO:0000256" key="1">
    <source>
        <dbReference type="SAM" id="Phobius"/>
    </source>
</evidence>
<evidence type="ECO:0000313" key="3">
    <source>
        <dbReference type="Proteomes" id="UP001172083"/>
    </source>
</evidence>
<dbReference type="EMBL" id="JAUJEB010000005">
    <property type="protein sequence ID" value="MDN5214668.1"/>
    <property type="molecule type" value="Genomic_DNA"/>
</dbReference>
<evidence type="ECO:0000313" key="2">
    <source>
        <dbReference type="EMBL" id="MDN5214668.1"/>
    </source>
</evidence>
<dbReference type="NCBIfam" id="NF041384">
    <property type="entry name" value="YHS_seleno_dom"/>
    <property type="match status" value="1"/>
</dbReference>
<keyword evidence="1" id="KW-1133">Transmembrane helix</keyword>
<comment type="caution">
    <text evidence="2">The sequence shown here is derived from an EMBL/GenBank/DDBJ whole genome shotgun (WGS) entry which is preliminary data.</text>
</comment>
<gene>
    <name evidence="2" type="ORF">QQ020_21490</name>
</gene>
<keyword evidence="1" id="KW-0472">Membrane</keyword>
<proteinExistence type="predicted"/>
<keyword evidence="1" id="KW-0812">Transmembrane</keyword>
<feature type="transmembrane region" description="Helical" evidence="1">
    <location>
        <begin position="6"/>
        <end position="26"/>
    </location>
</feature>
<keyword evidence="3" id="KW-1185">Reference proteome</keyword>
<sequence length="157" mass="17597">MKKMILTIVISIVAILVVGILIFSNVKKVYPLSWGWHSKVLQKGGTAIGGYDPVAYLQLGEVRKGDQRFSYVQNGVTWLFSSAENLETFKTQPVNYQPQFGGYCAFAVSKGFTAATNPEAWHIQDGKLYLFADKKVKEDWISQIPEGVISKCESNWK</sequence>
<organism evidence="2 3">
    <name type="scientific">Agaribacillus aureus</name>
    <dbReference type="NCBI Taxonomy" id="3051825"/>
    <lineage>
        <taxon>Bacteria</taxon>
        <taxon>Pseudomonadati</taxon>
        <taxon>Bacteroidota</taxon>
        <taxon>Cytophagia</taxon>
        <taxon>Cytophagales</taxon>
        <taxon>Splendidivirgaceae</taxon>
        <taxon>Agaribacillus</taxon>
    </lineage>
</organism>
<accession>A0ABT8LEE1</accession>
<reference evidence="2" key="1">
    <citation type="submission" date="2023-06" db="EMBL/GenBank/DDBJ databases">
        <title>Genomic of Agaribacillus aureum.</title>
        <authorList>
            <person name="Wang G."/>
        </authorList>
    </citation>
    <scope>NUCLEOTIDE SEQUENCE</scope>
    <source>
        <strain evidence="2">BMA12</strain>
    </source>
</reference>
<dbReference type="Proteomes" id="UP001172083">
    <property type="component" value="Unassembled WGS sequence"/>
</dbReference>
<dbReference type="RefSeq" id="WP_346760007.1">
    <property type="nucleotide sequence ID" value="NZ_JAUJEB010000005.1"/>
</dbReference>